<comment type="similarity">
    <text evidence="7">Belongs to the binding-protein-dependent transport system permease family.</text>
</comment>
<feature type="transmembrane region" description="Helical" evidence="7">
    <location>
        <begin position="307"/>
        <end position="326"/>
    </location>
</feature>
<dbReference type="InterPro" id="IPR035906">
    <property type="entry name" value="MetI-like_sf"/>
</dbReference>
<dbReference type="Proteomes" id="UP000245202">
    <property type="component" value="Unassembled WGS sequence"/>
</dbReference>
<feature type="domain" description="ABC transmembrane type-1" evidence="8">
    <location>
        <begin position="116"/>
        <end position="330"/>
    </location>
</feature>
<evidence type="ECO:0000313" key="10">
    <source>
        <dbReference type="Proteomes" id="UP000245202"/>
    </source>
</evidence>
<dbReference type="EMBL" id="BDQX01000036">
    <property type="protein sequence ID" value="GBG06046.1"/>
    <property type="molecule type" value="Genomic_DNA"/>
</dbReference>
<dbReference type="SUPFAM" id="SSF161098">
    <property type="entry name" value="MetI-like"/>
    <property type="match status" value="1"/>
</dbReference>
<keyword evidence="10" id="KW-1185">Reference proteome</keyword>
<dbReference type="PROSITE" id="PS50928">
    <property type="entry name" value="ABC_TM1"/>
    <property type="match status" value="1"/>
</dbReference>
<evidence type="ECO:0000256" key="6">
    <source>
        <dbReference type="ARBA" id="ARBA00023136"/>
    </source>
</evidence>
<feature type="transmembrane region" description="Helical" evidence="7">
    <location>
        <begin position="120"/>
        <end position="143"/>
    </location>
</feature>
<evidence type="ECO:0000256" key="4">
    <source>
        <dbReference type="ARBA" id="ARBA00022692"/>
    </source>
</evidence>
<feature type="transmembrane region" description="Helical" evidence="7">
    <location>
        <begin position="204"/>
        <end position="224"/>
    </location>
</feature>
<name>A0A2R5EHJ8_9BACL</name>
<comment type="caution">
    <text evidence="9">The sequence shown here is derived from an EMBL/GenBank/DDBJ whole genome shotgun (WGS) entry which is preliminary data.</text>
</comment>
<comment type="subcellular location">
    <subcellularLocation>
        <location evidence="1 7">Cell membrane</location>
        <topology evidence="1 7">Multi-pass membrane protein</topology>
    </subcellularLocation>
</comment>
<evidence type="ECO:0000259" key="8">
    <source>
        <dbReference type="PROSITE" id="PS50928"/>
    </source>
</evidence>
<dbReference type="Gene3D" id="1.10.3720.10">
    <property type="entry name" value="MetI-like"/>
    <property type="match status" value="1"/>
</dbReference>
<dbReference type="Pfam" id="PF00528">
    <property type="entry name" value="BPD_transp_1"/>
    <property type="match status" value="1"/>
</dbReference>
<dbReference type="RefSeq" id="WP_108991448.1">
    <property type="nucleotide sequence ID" value="NZ_BDQX01000036.1"/>
</dbReference>
<dbReference type="GO" id="GO:0055085">
    <property type="term" value="P:transmembrane transport"/>
    <property type="evidence" value="ECO:0007669"/>
    <property type="project" value="InterPro"/>
</dbReference>
<sequence length="345" mass="37490">MSGLHETVTAQVKGQWRGWIRFAGGRVLRLLLLLAFVCFVTFLLADLSPIDPIQAYIGADMMRVGPEQRAEIGAYWGLDQPFAERLLRWAGNLLQGDMGTSMIYREPVSDVIADRFASSAALMATAWLLSGIIGFALGSIAAIRQGGITDRFIQSVCYTIASTPAFWIALLAMTIFAVWLGWFPVGLGVPAGVLAGDVTLLDRLYHMALPALTLSVAGIAPVALHTRAKLIEVYDSDYVLFARARGERGWKLFLRHGLRNAALPALMLQFASFSELFGGAVLAEQVFSYPGLGQATVEAGLRGDVPLLLGLVICSSLFVFTGNLLADSIHWAIDPKRRLHPEVKS</sequence>
<gene>
    <name evidence="9" type="ORF">PAT3040_00539</name>
</gene>
<dbReference type="AlphaFoldDB" id="A0A2R5EHJ8"/>
<dbReference type="PANTHER" id="PTHR43163">
    <property type="entry name" value="DIPEPTIDE TRANSPORT SYSTEM PERMEASE PROTEIN DPPB-RELATED"/>
    <property type="match status" value="1"/>
</dbReference>
<proteinExistence type="inferred from homology"/>
<feature type="transmembrane region" description="Helical" evidence="7">
    <location>
        <begin position="164"/>
        <end position="184"/>
    </location>
</feature>
<organism evidence="9 10">
    <name type="scientific">Paenibacillus agaridevorans</name>
    <dbReference type="NCBI Taxonomy" id="171404"/>
    <lineage>
        <taxon>Bacteria</taxon>
        <taxon>Bacillati</taxon>
        <taxon>Bacillota</taxon>
        <taxon>Bacilli</taxon>
        <taxon>Bacillales</taxon>
        <taxon>Paenibacillaceae</taxon>
        <taxon>Paenibacillus</taxon>
    </lineage>
</organism>
<dbReference type="InterPro" id="IPR000515">
    <property type="entry name" value="MetI-like"/>
</dbReference>
<feature type="transmembrane region" description="Helical" evidence="7">
    <location>
        <begin position="27"/>
        <end position="45"/>
    </location>
</feature>
<keyword evidence="5 7" id="KW-1133">Transmembrane helix</keyword>
<dbReference type="CDD" id="cd06261">
    <property type="entry name" value="TM_PBP2"/>
    <property type="match status" value="1"/>
</dbReference>
<reference evidence="9 10" key="1">
    <citation type="submission" date="2017-08" db="EMBL/GenBank/DDBJ databases">
        <title>Substantial Increase in Enzyme Production by Combined Drug-Resistance Mutations in Paenibacillus agaridevorans.</title>
        <authorList>
            <person name="Tanaka Y."/>
            <person name="Funane K."/>
            <person name="Hosaka T."/>
            <person name="Shiwa Y."/>
            <person name="Fujita N."/>
            <person name="Miyazaki T."/>
            <person name="Yoshikawa H."/>
            <person name="Murakami K."/>
            <person name="Kasahara K."/>
            <person name="Inaoka T."/>
            <person name="Hiraga Y."/>
            <person name="Ochi K."/>
        </authorList>
    </citation>
    <scope>NUCLEOTIDE SEQUENCE [LARGE SCALE GENOMIC DNA]</scope>
    <source>
        <strain evidence="9 10">T-3040</strain>
    </source>
</reference>
<accession>A0A2R5EHJ8</accession>
<evidence type="ECO:0000256" key="3">
    <source>
        <dbReference type="ARBA" id="ARBA00022475"/>
    </source>
</evidence>
<keyword evidence="2 7" id="KW-0813">Transport</keyword>
<feature type="transmembrane region" description="Helical" evidence="7">
    <location>
        <begin position="261"/>
        <end position="287"/>
    </location>
</feature>
<evidence type="ECO:0000256" key="2">
    <source>
        <dbReference type="ARBA" id="ARBA00022448"/>
    </source>
</evidence>
<evidence type="ECO:0000256" key="1">
    <source>
        <dbReference type="ARBA" id="ARBA00004651"/>
    </source>
</evidence>
<protein>
    <submittedName>
        <fullName evidence="9">ABC transporter permease</fullName>
    </submittedName>
</protein>
<keyword evidence="3" id="KW-1003">Cell membrane</keyword>
<evidence type="ECO:0000313" key="9">
    <source>
        <dbReference type="EMBL" id="GBG06046.1"/>
    </source>
</evidence>
<evidence type="ECO:0000256" key="7">
    <source>
        <dbReference type="RuleBase" id="RU363032"/>
    </source>
</evidence>
<keyword evidence="4 7" id="KW-0812">Transmembrane</keyword>
<dbReference type="PANTHER" id="PTHR43163:SF6">
    <property type="entry name" value="DIPEPTIDE TRANSPORT SYSTEM PERMEASE PROTEIN DPPB-RELATED"/>
    <property type="match status" value="1"/>
</dbReference>
<keyword evidence="6 7" id="KW-0472">Membrane</keyword>
<evidence type="ECO:0000256" key="5">
    <source>
        <dbReference type="ARBA" id="ARBA00022989"/>
    </source>
</evidence>
<dbReference type="GO" id="GO:0005886">
    <property type="term" value="C:plasma membrane"/>
    <property type="evidence" value="ECO:0007669"/>
    <property type="project" value="UniProtKB-SubCell"/>
</dbReference>